<reference evidence="2" key="2">
    <citation type="submission" date="2021-04" db="EMBL/GenBank/DDBJ databases">
        <authorList>
            <person name="Gilroy R."/>
        </authorList>
    </citation>
    <scope>NUCLEOTIDE SEQUENCE</scope>
    <source>
        <strain evidence="2">ChiSjej1B19-8411</strain>
    </source>
</reference>
<feature type="transmembrane region" description="Helical" evidence="1">
    <location>
        <begin position="51"/>
        <end position="82"/>
    </location>
</feature>
<dbReference type="Proteomes" id="UP000886817">
    <property type="component" value="Unassembled WGS sequence"/>
</dbReference>
<dbReference type="Pfam" id="PF10825">
    <property type="entry name" value="DUF2752"/>
    <property type="match status" value="1"/>
</dbReference>
<accession>A0A9D1WIU7</accession>
<protein>
    <submittedName>
        <fullName evidence="2">DUF2752 domain-containing protein</fullName>
    </submittedName>
</protein>
<dbReference type="AlphaFoldDB" id="A0A9D1WIU7"/>
<evidence type="ECO:0000313" key="2">
    <source>
        <dbReference type="EMBL" id="HIX59728.1"/>
    </source>
</evidence>
<proteinExistence type="predicted"/>
<feature type="transmembrane region" description="Helical" evidence="1">
    <location>
        <begin position="16"/>
        <end position="39"/>
    </location>
</feature>
<dbReference type="EMBL" id="DXEX01000182">
    <property type="protein sequence ID" value="HIX59728.1"/>
    <property type="molecule type" value="Genomic_DNA"/>
</dbReference>
<dbReference type="PROSITE" id="PS51257">
    <property type="entry name" value="PROKAR_LIPOPROTEIN"/>
    <property type="match status" value="1"/>
</dbReference>
<dbReference type="InterPro" id="IPR021215">
    <property type="entry name" value="DUF2752"/>
</dbReference>
<organism evidence="2 3">
    <name type="scientific">Candidatus Blautia gallistercoris</name>
    <dbReference type="NCBI Taxonomy" id="2838490"/>
    <lineage>
        <taxon>Bacteria</taxon>
        <taxon>Bacillati</taxon>
        <taxon>Bacillota</taxon>
        <taxon>Clostridia</taxon>
        <taxon>Lachnospirales</taxon>
        <taxon>Lachnospiraceae</taxon>
        <taxon>Blautia</taxon>
    </lineage>
</organism>
<keyword evidence="1" id="KW-0812">Transmembrane</keyword>
<gene>
    <name evidence="2" type="ORF">IAA45_08445</name>
</gene>
<sequence>MKQSIQRKRILSRLKILLLVAFLYYLVTWFTGCPFRFLFGISCPGCGMTRAWLYVLHLDFAAAFQSHPLFWMAPLFLFWILFEDGLACRRLQPWIYGCAALFLIVYFLRLIWFPDPIVKWEPQEGLLWSKGYIIRHIVRPG</sequence>
<keyword evidence="1" id="KW-0472">Membrane</keyword>
<keyword evidence="1" id="KW-1133">Transmembrane helix</keyword>
<name>A0A9D1WIU7_9FIRM</name>
<feature type="transmembrane region" description="Helical" evidence="1">
    <location>
        <begin position="94"/>
        <end position="112"/>
    </location>
</feature>
<evidence type="ECO:0000256" key="1">
    <source>
        <dbReference type="SAM" id="Phobius"/>
    </source>
</evidence>
<reference evidence="2" key="1">
    <citation type="journal article" date="2021" name="PeerJ">
        <title>Extensive microbial diversity within the chicken gut microbiome revealed by metagenomics and culture.</title>
        <authorList>
            <person name="Gilroy R."/>
            <person name="Ravi A."/>
            <person name="Getino M."/>
            <person name="Pursley I."/>
            <person name="Horton D.L."/>
            <person name="Alikhan N.F."/>
            <person name="Baker D."/>
            <person name="Gharbi K."/>
            <person name="Hall N."/>
            <person name="Watson M."/>
            <person name="Adriaenssens E.M."/>
            <person name="Foster-Nyarko E."/>
            <person name="Jarju S."/>
            <person name="Secka A."/>
            <person name="Antonio M."/>
            <person name="Oren A."/>
            <person name="Chaudhuri R.R."/>
            <person name="La Ragione R."/>
            <person name="Hildebrand F."/>
            <person name="Pallen M.J."/>
        </authorList>
    </citation>
    <scope>NUCLEOTIDE SEQUENCE</scope>
    <source>
        <strain evidence="2">ChiSjej1B19-8411</strain>
    </source>
</reference>
<evidence type="ECO:0000313" key="3">
    <source>
        <dbReference type="Proteomes" id="UP000886817"/>
    </source>
</evidence>
<comment type="caution">
    <text evidence="2">The sequence shown here is derived from an EMBL/GenBank/DDBJ whole genome shotgun (WGS) entry which is preliminary data.</text>
</comment>